<dbReference type="EMBL" id="DMVW01000090">
    <property type="protein sequence ID" value="HAR52010.1"/>
    <property type="molecule type" value="Genomic_DNA"/>
</dbReference>
<reference evidence="1 2" key="1">
    <citation type="journal article" date="2018" name="Nat. Biotechnol.">
        <title>A standardized bacterial taxonomy based on genome phylogeny substantially revises the tree of life.</title>
        <authorList>
            <person name="Parks D.H."/>
            <person name="Chuvochina M."/>
            <person name="Waite D.W."/>
            <person name="Rinke C."/>
            <person name="Skarshewski A."/>
            <person name="Chaumeil P.A."/>
            <person name="Hugenholtz P."/>
        </authorList>
    </citation>
    <scope>NUCLEOTIDE SEQUENCE [LARGE SCALE GENOMIC DNA]</scope>
    <source>
        <strain evidence="1">UBA9169</strain>
    </source>
</reference>
<gene>
    <name evidence="1" type="ORF">DCS45_09055</name>
</gene>
<dbReference type="Proteomes" id="UP000264719">
    <property type="component" value="Unassembled WGS sequence"/>
</dbReference>
<protein>
    <submittedName>
        <fullName evidence="1">Uracil-DNA glycosylase</fullName>
    </submittedName>
</protein>
<accession>A0A348WBU8</accession>
<evidence type="ECO:0000313" key="2">
    <source>
        <dbReference type="Proteomes" id="UP000264719"/>
    </source>
</evidence>
<name>A0A348WBU8_9RHOB</name>
<organism evidence="1 2">
    <name type="scientific">Roseovarius nubinhibens</name>
    <dbReference type="NCBI Taxonomy" id="314263"/>
    <lineage>
        <taxon>Bacteria</taxon>
        <taxon>Pseudomonadati</taxon>
        <taxon>Pseudomonadota</taxon>
        <taxon>Alphaproteobacteria</taxon>
        <taxon>Rhodobacterales</taxon>
        <taxon>Roseobacteraceae</taxon>
        <taxon>Roseovarius</taxon>
    </lineage>
</organism>
<feature type="non-terminal residue" evidence="1">
    <location>
        <position position="31"/>
    </location>
</feature>
<proteinExistence type="predicted"/>
<sequence>MDSALDFHTARALLEWQVELGADEAIGDSPV</sequence>
<evidence type="ECO:0000313" key="1">
    <source>
        <dbReference type="EMBL" id="HAR52010.1"/>
    </source>
</evidence>
<dbReference type="AlphaFoldDB" id="A0A348WBU8"/>
<comment type="caution">
    <text evidence="1">The sequence shown here is derived from an EMBL/GenBank/DDBJ whole genome shotgun (WGS) entry which is preliminary data.</text>
</comment>